<organism evidence="2 3">
    <name type="scientific">Melanomma pulvis-pyrius CBS 109.77</name>
    <dbReference type="NCBI Taxonomy" id="1314802"/>
    <lineage>
        <taxon>Eukaryota</taxon>
        <taxon>Fungi</taxon>
        <taxon>Dikarya</taxon>
        <taxon>Ascomycota</taxon>
        <taxon>Pezizomycotina</taxon>
        <taxon>Dothideomycetes</taxon>
        <taxon>Pleosporomycetidae</taxon>
        <taxon>Pleosporales</taxon>
        <taxon>Melanommataceae</taxon>
        <taxon>Melanomma</taxon>
    </lineage>
</organism>
<dbReference type="OrthoDB" id="3894566at2759"/>
<accession>A0A6A6XLS5</accession>
<evidence type="ECO:0000313" key="2">
    <source>
        <dbReference type="EMBL" id="KAF2797138.1"/>
    </source>
</evidence>
<name>A0A6A6XLS5_9PLEO</name>
<gene>
    <name evidence="2" type="ORF">K505DRAFT_347440</name>
</gene>
<proteinExistence type="predicted"/>
<dbReference type="EMBL" id="MU001813">
    <property type="protein sequence ID" value="KAF2797138.1"/>
    <property type="molecule type" value="Genomic_DNA"/>
</dbReference>
<dbReference type="AlphaFoldDB" id="A0A6A6XLS5"/>
<reference evidence="2" key="1">
    <citation type="journal article" date="2020" name="Stud. Mycol.">
        <title>101 Dothideomycetes genomes: a test case for predicting lifestyles and emergence of pathogens.</title>
        <authorList>
            <person name="Haridas S."/>
            <person name="Albert R."/>
            <person name="Binder M."/>
            <person name="Bloem J."/>
            <person name="Labutti K."/>
            <person name="Salamov A."/>
            <person name="Andreopoulos B."/>
            <person name="Baker S."/>
            <person name="Barry K."/>
            <person name="Bills G."/>
            <person name="Bluhm B."/>
            <person name="Cannon C."/>
            <person name="Castanera R."/>
            <person name="Culley D."/>
            <person name="Daum C."/>
            <person name="Ezra D."/>
            <person name="Gonzalez J."/>
            <person name="Henrissat B."/>
            <person name="Kuo A."/>
            <person name="Liang C."/>
            <person name="Lipzen A."/>
            <person name="Lutzoni F."/>
            <person name="Magnuson J."/>
            <person name="Mondo S."/>
            <person name="Nolan M."/>
            <person name="Ohm R."/>
            <person name="Pangilinan J."/>
            <person name="Park H.-J."/>
            <person name="Ramirez L."/>
            <person name="Alfaro M."/>
            <person name="Sun H."/>
            <person name="Tritt A."/>
            <person name="Yoshinaga Y."/>
            <person name="Zwiers L.-H."/>
            <person name="Turgeon B."/>
            <person name="Goodwin S."/>
            <person name="Spatafora J."/>
            <person name="Crous P."/>
            <person name="Grigoriev I."/>
        </authorList>
    </citation>
    <scope>NUCLEOTIDE SEQUENCE</scope>
    <source>
        <strain evidence="2">CBS 109.77</strain>
    </source>
</reference>
<sequence>MSSKSLLLMLPRELRDEIYLLLALNQHVFTSSPKPRDRSLRRRHAVSEAHIDTRIYVPVLAPTNLLGACRQLREECLDIISRIVNSPSHTSSNYPQLAGEVESNGLATRENSQLEEISERAKDDGSVRITLELALPIRTNMGAYIPKRDSPSPCFMALLPLLSRARKIKFVVWGAYDWWKGPQQRYVRVERSERSLVKRTSSDQTDEVLSARKNASSVIPVPASSKPNPLSIAIDAIMKHLPLVEEVKVDVLMHAGDYWNWDLPDNRWEGIQGWLDGTIYSHEGKKLKKVYRRLIACDPTPPARGVTFYHQLETCEDMEEGSRNSVVHIAEGSREVPEDFEDAQEEPPFTKAYDRTE</sequence>
<evidence type="ECO:0008006" key="4">
    <source>
        <dbReference type="Google" id="ProtNLM"/>
    </source>
</evidence>
<keyword evidence="3" id="KW-1185">Reference proteome</keyword>
<evidence type="ECO:0000313" key="3">
    <source>
        <dbReference type="Proteomes" id="UP000799757"/>
    </source>
</evidence>
<dbReference type="Proteomes" id="UP000799757">
    <property type="component" value="Unassembled WGS sequence"/>
</dbReference>
<evidence type="ECO:0000256" key="1">
    <source>
        <dbReference type="SAM" id="MobiDB-lite"/>
    </source>
</evidence>
<feature type="region of interest" description="Disordered" evidence="1">
    <location>
        <begin position="332"/>
        <end position="357"/>
    </location>
</feature>
<protein>
    <recommendedName>
        <fullName evidence="4">F-box domain-containing protein</fullName>
    </recommendedName>
</protein>